<accession>A0A9X1NLI8</accession>
<protein>
    <recommendedName>
        <fullName evidence="3">AbiEi antitoxin C-terminal domain-containing protein</fullName>
    </recommendedName>
</protein>
<evidence type="ECO:0008006" key="3">
    <source>
        <dbReference type="Google" id="ProtNLM"/>
    </source>
</evidence>
<keyword evidence="2" id="KW-1185">Reference proteome</keyword>
<organism evidence="1 2">
    <name type="scientific">Kineosporia babensis</name>
    <dbReference type="NCBI Taxonomy" id="499548"/>
    <lineage>
        <taxon>Bacteria</taxon>
        <taxon>Bacillati</taxon>
        <taxon>Actinomycetota</taxon>
        <taxon>Actinomycetes</taxon>
        <taxon>Kineosporiales</taxon>
        <taxon>Kineosporiaceae</taxon>
        <taxon>Kineosporia</taxon>
    </lineage>
</organism>
<proteinExistence type="predicted"/>
<dbReference type="AlphaFoldDB" id="A0A9X1NLI8"/>
<gene>
    <name evidence="1" type="ORF">LR394_36295</name>
</gene>
<sequence>MEMRDAEGPLLVSGLDERDALLRDGLAREVLDLVVVSPLTPVTPEIRALAVREKLGEWETAAHRGRAVGFATAAWILTGSWADPVAGPQRLDLIIGRNRRSPRLKTARARQIDVPTEHLQTIETLQVTRPVRTAADVARDLPCDQALALLRLLQELHDVHPPQVLDLLSFMPYARGAAVAREVVREWSELR</sequence>
<reference evidence="1" key="1">
    <citation type="submission" date="2021-11" db="EMBL/GenBank/DDBJ databases">
        <title>Streptomyces corallinus and Kineosporia corallina sp. nov., two new coral-derived marine actinobacteria.</title>
        <authorList>
            <person name="Buangrab K."/>
            <person name="Sutthacheep M."/>
            <person name="Yeemin T."/>
            <person name="Harunari E."/>
            <person name="Igarashi Y."/>
            <person name="Sripreechasak P."/>
            <person name="Kanchanasin P."/>
            <person name="Tanasupawat S."/>
            <person name="Phongsopitanun W."/>
        </authorList>
    </citation>
    <scope>NUCLEOTIDE SEQUENCE</scope>
    <source>
        <strain evidence="1">JCM 31032</strain>
    </source>
</reference>
<evidence type="ECO:0000313" key="1">
    <source>
        <dbReference type="EMBL" id="MCD5316373.1"/>
    </source>
</evidence>
<evidence type="ECO:0000313" key="2">
    <source>
        <dbReference type="Proteomes" id="UP001138997"/>
    </source>
</evidence>
<dbReference type="RefSeq" id="WP_231449225.1">
    <property type="nucleotide sequence ID" value="NZ_JAJOMB010000029.1"/>
</dbReference>
<comment type="caution">
    <text evidence="1">The sequence shown here is derived from an EMBL/GenBank/DDBJ whole genome shotgun (WGS) entry which is preliminary data.</text>
</comment>
<dbReference type="Proteomes" id="UP001138997">
    <property type="component" value="Unassembled WGS sequence"/>
</dbReference>
<dbReference type="EMBL" id="JAJOMB010000029">
    <property type="protein sequence ID" value="MCD5316373.1"/>
    <property type="molecule type" value="Genomic_DNA"/>
</dbReference>
<name>A0A9X1NLI8_9ACTN</name>